<dbReference type="GO" id="GO:0003682">
    <property type="term" value="F:chromatin binding"/>
    <property type="evidence" value="ECO:0007669"/>
    <property type="project" value="InterPro"/>
</dbReference>
<feature type="region of interest" description="Disordered" evidence="1">
    <location>
        <begin position="603"/>
        <end position="671"/>
    </location>
</feature>
<feature type="domain" description="BAH" evidence="2">
    <location>
        <begin position="68"/>
        <end position="187"/>
    </location>
</feature>
<dbReference type="InterPro" id="IPR003618">
    <property type="entry name" value="TFIIS_cen_dom"/>
</dbReference>
<dbReference type="AlphaFoldDB" id="A0A8T0HJG8"/>
<accession>A0A8T0HJG8</accession>
<dbReference type="Gene3D" id="2.30.30.490">
    <property type="match status" value="1"/>
</dbReference>
<evidence type="ECO:0000259" key="2">
    <source>
        <dbReference type="PROSITE" id="PS51038"/>
    </source>
</evidence>
<dbReference type="Pfam" id="PF07500">
    <property type="entry name" value="TFIIS_M"/>
    <property type="match status" value="1"/>
</dbReference>
<dbReference type="InterPro" id="IPR043151">
    <property type="entry name" value="BAH_sf"/>
</dbReference>
<feature type="compositionally biased region" description="Polar residues" evidence="1">
    <location>
        <begin position="660"/>
        <end position="671"/>
    </location>
</feature>
<feature type="region of interest" description="Disordered" evidence="1">
    <location>
        <begin position="1"/>
        <end position="35"/>
    </location>
</feature>
<feature type="domain" description="TFIIS central" evidence="3">
    <location>
        <begin position="305"/>
        <end position="470"/>
    </location>
</feature>
<feature type="compositionally biased region" description="Basic and acidic residues" evidence="1">
    <location>
        <begin position="609"/>
        <end position="625"/>
    </location>
</feature>
<dbReference type="PROSITE" id="PS51321">
    <property type="entry name" value="TFIIS_CENTRAL"/>
    <property type="match status" value="1"/>
</dbReference>
<gene>
    <name evidence="4" type="ORF">KC19_6G198400</name>
</gene>
<dbReference type="SUPFAM" id="SSF46942">
    <property type="entry name" value="Elongation factor TFIIS domain 2"/>
    <property type="match status" value="1"/>
</dbReference>
<evidence type="ECO:0000313" key="5">
    <source>
        <dbReference type="Proteomes" id="UP000822688"/>
    </source>
</evidence>
<feature type="compositionally biased region" description="Basic and acidic residues" evidence="1">
    <location>
        <begin position="635"/>
        <end position="646"/>
    </location>
</feature>
<evidence type="ECO:0000313" key="4">
    <source>
        <dbReference type="EMBL" id="KAG0570932.1"/>
    </source>
</evidence>
<dbReference type="EMBL" id="CM026427">
    <property type="protein sequence ID" value="KAG0570932.1"/>
    <property type="molecule type" value="Genomic_DNA"/>
</dbReference>
<evidence type="ECO:0000259" key="3">
    <source>
        <dbReference type="PROSITE" id="PS51321"/>
    </source>
</evidence>
<feature type="region of interest" description="Disordered" evidence="1">
    <location>
        <begin position="542"/>
        <end position="573"/>
    </location>
</feature>
<dbReference type="SMART" id="SM00510">
    <property type="entry name" value="TFS2M"/>
    <property type="match status" value="1"/>
</dbReference>
<dbReference type="Pfam" id="PF01426">
    <property type="entry name" value="BAH"/>
    <property type="match status" value="1"/>
</dbReference>
<name>A0A8T0HJG8_CERPU</name>
<dbReference type="InterPro" id="IPR001025">
    <property type="entry name" value="BAH_dom"/>
</dbReference>
<proteinExistence type="predicted"/>
<dbReference type="PANTHER" id="PTHR46871">
    <property type="entry name" value="BROMO-ADJACENT HOMOLOGY (BAH) DOMAIN-CONTAINING PROTEIN"/>
    <property type="match status" value="1"/>
</dbReference>
<dbReference type="PROSITE" id="PS51038">
    <property type="entry name" value="BAH"/>
    <property type="match status" value="1"/>
</dbReference>
<dbReference type="GO" id="GO:0006351">
    <property type="term" value="P:DNA-templated transcription"/>
    <property type="evidence" value="ECO:0007669"/>
    <property type="project" value="InterPro"/>
</dbReference>
<feature type="region of interest" description="Disordered" evidence="1">
    <location>
        <begin position="324"/>
        <end position="362"/>
    </location>
</feature>
<feature type="compositionally biased region" description="Polar residues" evidence="1">
    <location>
        <begin position="265"/>
        <end position="289"/>
    </location>
</feature>
<dbReference type="SMART" id="SM00439">
    <property type="entry name" value="BAH"/>
    <property type="match status" value="1"/>
</dbReference>
<dbReference type="PANTHER" id="PTHR46871:SF1">
    <property type="entry name" value="BROMO-ADJACENT HOMOLOGY (BAH) DOMAIN-CONTAINING PROTEIN"/>
    <property type="match status" value="1"/>
</dbReference>
<dbReference type="Proteomes" id="UP000822688">
    <property type="component" value="Chromosome 6"/>
</dbReference>
<feature type="compositionally biased region" description="Polar residues" evidence="1">
    <location>
        <begin position="542"/>
        <end position="555"/>
    </location>
</feature>
<organism evidence="4 5">
    <name type="scientific">Ceratodon purpureus</name>
    <name type="common">Fire moss</name>
    <name type="synonym">Dicranum purpureum</name>
    <dbReference type="NCBI Taxonomy" id="3225"/>
    <lineage>
        <taxon>Eukaryota</taxon>
        <taxon>Viridiplantae</taxon>
        <taxon>Streptophyta</taxon>
        <taxon>Embryophyta</taxon>
        <taxon>Bryophyta</taxon>
        <taxon>Bryophytina</taxon>
        <taxon>Bryopsida</taxon>
        <taxon>Dicranidae</taxon>
        <taxon>Pseudoditrichales</taxon>
        <taxon>Ditrichaceae</taxon>
        <taxon>Ceratodon</taxon>
    </lineage>
</organism>
<protein>
    <submittedName>
        <fullName evidence="4">Uncharacterized protein</fullName>
    </submittedName>
</protein>
<reference evidence="4 5" key="1">
    <citation type="submission" date="2020-06" db="EMBL/GenBank/DDBJ databases">
        <title>WGS assembly of Ceratodon purpureus strain R40.</title>
        <authorList>
            <person name="Carey S.B."/>
            <person name="Jenkins J."/>
            <person name="Shu S."/>
            <person name="Lovell J.T."/>
            <person name="Sreedasyam A."/>
            <person name="Maumus F."/>
            <person name="Tiley G.P."/>
            <person name="Fernandez-Pozo N."/>
            <person name="Barry K."/>
            <person name="Chen C."/>
            <person name="Wang M."/>
            <person name="Lipzen A."/>
            <person name="Daum C."/>
            <person name="Saski C.A."/>
            <person name="Payton A.C."/>
            <person name="Mcbreen J.C."/>
            <person name="Conrad R.E."/>
            <person name="Kollar L.M."/>
            <person name="Olsson S."/>
            <person name="Huttunen S."/>
            <person name="Landis J.B."/>
            <person name="Wickett N.J."/>
            <person name="Johnson M.G."/>
            <person name="Rensing S.A."/>
            <person name="Grimwood J."/>
            <person name="Schmutz J."/>
            <person name="Mcdaniel S.F."/>
        </authorList>
    </citation>
    <scope>NUCLEOTIDE SEQUENCE [LARGE SCALE GENOMIC DNA]</scope>
    <source>
        <strain evidence="4 5">R40</strain>
    </source>
</reference>
<feature type="region of interest" description="Disordered" evidence="1">
    <location>
        <begin position="256"/>
        <end position="289"/>
    </location>
</feature>
<keyword evidence="5" id="KW-1185">Reference proteome</keyword>
<feature type="compositionally biased region" description="Basic and acidic residues" evidence="1">
    <location>
        <begin position="332"/>
        <end position="357"/>
    </location>
</feature>
<evidence type="ECO:0000256" key="1">
    <source>
        <dbReference type="SAM" id="MobiDB-lite"/>
    </source>
</evidence>
<dbReference type="Gene3D" id="1.10.472.30">
    <property type="entry name" value="Transcription elongation factor S-II, central domain"/>
    <property type="match status" value="1"/>
</dbReference>
<comment type="caution">
    <text evidence="4">The sequence shown here is derived from an EMBL/GenBank/DDBJ whole genome shotgun (WGS) entry which is preliminary data.</text>
</comment>
<sequence>MGKRKLDSALDGESDEKEKSLKSSDGGASDEEYTPEVKVVGEVIKKAGGKLKGDKGRKMYQAFEVDGNRYDVDDPVLVTPERTSQKPYVAIIKKVMQAKDGTVQIEGQWFYRPEEAEKKGGGTWASSDSRELFYSFHIDEVPAESVMHKCQVHFIPPNKQLPLRHKHPGFIVRRVYDACEKKLFNLTDKDYEDPMQQEIDLLVQKTRDALGDLLDIDADEPMAPADEEVVPDVKVKRKVPAKRTVAPLNLKGEEFSLSDPKVQADTPTTGKADTTKAETPTSTVGTDSEVSTLLRNHGVLLSVHARDRWLEKLVQTIRDLCGGGKGFNSKNGGDEPSSKDDGDASKGRTVAEAEGGKQRLGRRGSFLGEGELAWPEVAPAAVEVASALERLSHDSLGNDLHKYNLKMRQLDFNVKNNKVLARRLLSKELEPAKVINMTPAELKDGYIAAEREDQEPPEPETMQMADVRCSICTEREVGVIDIIHVGYGDRYQLECMKCGNTWYSSRDAISSLVIKTAGGPPNVGIAPWATSKFDEVEKDIQSGSVTPDADNSSAATVIETKSPRDAKPPTPHHTRHYEEVENILNEHLSVANPAVEELVSTNPQAAGATEEKQDKHTEIDTENTKSKPPPPEVTTDSKSEPEKSHVDGATGSALPEKSATDGTTQTVEHSA</sequence>
<dbReference type="InterPro" id="IPR036575">
    <property type="entry name" value="TFIIS_cen_dom_sf"/>
</dbReference>